<evidence type="ECO:0008006" key="3">
    <source>
        <dbReference type="Google" id="ProtNLM"/>
    </source>
</evidence>
<name>A0ABR2KLA7_9EUKA</name>
<proteinExistence type="predicted"/>
<dbReference type="EMBL" id="JAPFFF010000005">
    <property type="protein sequence ID" value="KAK8890765.1"/>
    <property type="molecule type" value="Genomic_DNA"/>
</dbReference>
<evidence type="ECO:0000313" key="1">
    <source>
        <dbReference type="EMBL" id="KAK8890765.1"/>
    </source>
</evidence>
<gene>
    <name evidence="1" type="ORF">M9Y10_035550</name>
</gene>
<keyword evidence="2" id="KW-1185">Reference proteome</keyword>
<protein>
    <recommendedName>
        <fullName evidence="3">HTH CENPB-type domain-containing protein</fullName>
    </recommendedName>
</protein>
<dbReference type="Proteomes" id="UP001470230">
    <property type="component" value="Unassembled WGS sequence"/>
</dbReference>
<accession>A0ABR2KLA7</accession>
<organism evidence="1 2">
    <name type="scientific">Tritrichomonas musculus</name>
    <dbReference type="NCBI Taxonomy" id="1915356"/>
    <lineage>
        <taxon>Eukaryota</taxon>
        <taxon>Metamonada</taxon>
        <taxon>Parabasalia</taxon>
        <taxon>Tritrichomonadida</taxon>
        <taxon>Tritrichomonadidae</taxon>
        <taxon>Tritrichomonas</taxon>
    </lineage>
</organism>
<comment type="caution">
    <text evidence="1">The sequence shown here is derived from an EMBL/GenBank/DDBJ whole genome shotgun (WGS) entry which is preliminary data.</text>
</comment>
<sequence length="201" mass="23549">MIHLFLSHIRNHYCISTLLQLYLIRSLFCKFRKKITISNACKEVGLSTKTYYKIKNHDDSDETNGDKALPNQLLTLTEEQVIIDEIGKVQKRFDCLRGFDIKEMALKMYFDRTGEQRELGGDWFYRFLAGYSEIVGKMKSASVENQRSSLSLKTINRYINAVLNALKKITDLRLLLNMDECRFSKRSQYLKGELAFFFEKL</sequence>
<evidence type="ECO:0000313" key="2">
    <source>
        <dbReference type="Proteomes" id="UP001470230"/>
    </source>
</evidence>
<reference evidence="1 2" key="1">
    <citation type="submission" date="2024-04" db="EMBL/GenBank/DDBJ databases">
        <title>Tritrichomonas musculus Genome.</title>
        <authorList>
            <person name="Alves-Ferreira E."/>
            <person name="Grigg M."/>
            <person name="Lorenzi H."/>
            <person name="Galac M."/>
        </authorList>
    </citation>
    <scope>NUCLEOTIDE SEQUENCE [LARGE SCALE GENOMIC DNA]</scope>
    <source>
        <strain evidence="1 2">EAF2021</strain>
    </source>
</reference>